<evidence type="ECO:0000256" key="3">
    <source>
        <dbReference type="ARBA" id="ARBA00023082"/>
    </source>
</evidence>
<reference evidence="8 9" key="2">
    <citation type="submission" date="2018-12" db="EMBL/GenBank/DDBJ databases">
        <title>Nakamurella antarcticus sp. nov., isolated from Antarctica South Shetland Islands soil.</title>
        <authorList>
            <person name="Peng F."/>
        </authorList>
    </citation>
    <scope>NUCLEOTIDE SEQUENCE [LARGE SCALE GENOMIC DNA]</scope>
    <source>
        <strain evidence="8 9">S14-144</strain>
    </source>
</reference>
<keyword evidence="9" id="KW-1185">Reference proteome</keyword>
<dbReference type="SUPFAM" id="SSF88946">
    <property type="entry name" value="Sigma2 domain of RNA polymerase sigma factors"/>
    <property type="match status" value="1"/>
</dbReference>
<dbReference type="Pfam" id="PF04545">
    <property type="entry name" value="Sigma70_r4"/>
    <property type="match status" value="1"/>
</dbReference>
<dbReference type="InterPro" id="IPR013325">
    <property type="entry name" value="RNA_pol_sigma_r2"/>
</dbReference>
<gene>
    <name evidence="8" type="ORF">EH165_11390</name>
</gene>
<dbReference type="Pfam" id="PF04542">
    <property type="entry name" value="Sigma70_r2"/>
    <property type="match status" value="1"/>
</dbReference>
<dbReference type="Gene3D" id="1.10.10.10">
    <property type="entry name" value="Winged helix-like DNA-binding domain superfamily/Winged helix DNA-binding domain"/>
    <property type="match status" value="1"/>
</dbReference>
<dbReference type="Gene3D" id="1.10.1740.10">
    <property type="match status" value="1"/>
</dbReference>
<dbReference type="NCBIfam" id="NF007230">
    <property type="entry name" value="PRK09648.1"/>
    <property type="match status" value="1"/>
</dbReference>
<dbReference type="GO" id="GO:0006352">
    <property type="term" value="P:DNA-templated transcription initiation"/>
    <property type="evidence" value="ECO:0007669"/>
    <property type="project" value="InterPro"/>
</dbReference>
<dbReference type="InterPro" id="IPR007630">
    <property type="entry name" value="RNA_pol_sigma70_r4"/>
</dbReference>
<name>A0A3G8ZND0_9ACTN</name>
<evidence type="ECO:0000313" key="8">
    <source>
        <dbReference type="EMBL" id="AZI58648.1"/>
    </source>
</evidence>
<sequence>MDQIEDDFDAVLDRAIGGDTGALGELLARIHPMVVRYCRSRLSDGHRSLSTADDVAQEVCMAVLTALPKYRREGRPFLAFVYGIAGNKVVDAHRSASRSRSHPVAEVPDVVSEDADPEELAMKGAVTTRMLQLLDQLPSNQREILSLRIGAGLTAEETAEALSTTPGAVRVAQHRALAKLRSILEADAGLTQELL</sequence>
<dbReference type="CDD" id="cd06171">
    <property type="entry name" value="Sigma70_r4"/>
    <property type="match status" value="1"/>
</dbReference>
<dbReference type="InterPro" id="IPR039425">
    <property type="entry name" value="RNA_pol_sigma-70-like"/>
</dbReference>
<dbReference type="Proteomes" id="UP000268084">
    <property type="component" value="Chromosome"/>
</dbReference>
<keyword evidence="5" id="KW-0804">Transcription</keyword>
<evidence type="ECO:0000256" key="5">
    <source>
        <dbReference type="ARBA" id="ARBA00023163"/>
    </source>
</evidence>
<dbReference type="InterPro" id="IPR007627">
    <property type="entry name" value="RNA_pol_sigma70_r2"/>
</dbReference>
<dbReference type="AlphaFoldDB" id="A0A3G8ZND0"/>
<reference evidence="8 9" key="1">
    <citation type="submission" date="2018-11" db="EMBL/GenBank/DDBJ databases">
        <authorList>
            <person name="Da X."/>
        </authorList>
    </citation>
    <scope>NUCLEOTIDE SEQUENCE [LARGE SCALE GENOMIC DNA]</scope>
    <source>
        <strain evidence="8 9">S14-144</strain>
    </source>
</reference>
<dbReference type="EMBL" id="CP034170">
    <property type="protein sequence ID" value="AZI58648.1"/>
    <property type="molecule type" value="Genomic_DNA"/>
</dbReference>
<dbReference type="KEGG" id="nak:EH165_11390"/>
<dbReference type="NCBIfam" id="TIGR02937">
    <property type="entry name" value="sigma70-ECF"/>
    <property type="match status" value="1"/>
</dbReference>
<evidence type="ECO:0000256" key="4">
    <source>
        <dbReference type="ARBA" id="ARBA00023125"/>
    </source>
</evidence>
<dbReference type="InterPro" id="IPR014284">
    <property type="entry name" value="RNA_pol_sigma-70_dom"/>
</dbReference>
<dbReference type="InterPro" id="IPR036388">
    <property type="entry name" value="WH-like_DNA-bd_sf"/>
</dbReference>
<organism evidence="8 9">
    <name type="scientific">Nakamurella antarctica</name>
    <dbReference type="NCBI Taxonomy" id="1902245"/>
    <lineage>
        <taxon>Bacteria</taxon>
        <taxon>Bacillati</taxon>
        <taxon>Actinomycetota</taxon>
        <taxon>Actinomycetes</taxon>
        <taxon>Nakamurellales</taxon>
        <taxon>Nakamurellaceae</taxon>
        <taxon>Nakamurella</taxon>
    </lineage>
</organism>
<keyword evidence="4" id="KW-0238">DNA-binding</keyword>
<keyword evidence="3" id="KW-0731">Sigma factor</keyword>
<dbReference type="GO" id="GO:0016987">
    <property type="term" value="F:sigma factor activity"/>
    <property type="evidence" value="ECO:0007669"/>
    <property type="project" value="UniProtKB-KW"/>
</dbReference>
<evidence type="ECO:0000313" key="9">
    <source>
        <dbReference type="Proteomes" id="UP000268084"/>
    </source>
</evidence>
<accession>A0A3G8ZND0</accession>
<keyword evidence="2" id="KW-0805">Transcription regulation</keyword>
<evidence type="ECO:0000256" key="1">
    <source>
        <dbReference type="ARBA" id="ARBA00010641"/>
    </source>
</evidence>
<dbReference type="GO" id="GO:0003677">
    <property type="term" value="F:DNA binding"/>
    <property type="evidence" value="ECO:0007669"/>
    <property type="project" value="UniProtKB-KW"/>
</dbReference>
<dbReference type="PANTHER" id="PTHR43133:SF58">
    <property type="entry name" value="ECF RNA POLYMERASE SIGMA FACTOR SIGD"/>
    <property type="match status" value="1"/>
</dbReference>
<evidence type="ECO:0000256" key="2">
    <source>
        <dbReference type="ARBA" id="ARBA00023015"/>
    </source>
</evidence>
<protein>
    <submittedName>
        <fullName evidence="8">Sigma-70 family RNA polymerase sigma factor</fullName>
    </submittedName>
</protein>
<dbReference type="RefSeq" id="WP_124799557.1">
    <property type="nucleotide sequence ID" value="NZ_CP034170.1"/>
</dbReference>
<evidence type="ECO:0000259" key="6">
    <source>
        <dbReference type="Pfam" id="PF04542"/>
    </source>
</evidence>
<feature type="domain" description="RNA polymerase sigma-70 region 4" evidence="7">
    <location>
        <begin position="133"/>
        <end position="181"/>
    </location>
</feature>
<dbReference type="PANTHER" id="PTHR43133">
    <property type="entry name" value="RNA POLYMERASE ECF-TYPE SIGMA FACTO"/>
    <property type="match status" value="1"/>
</dbReference>
<evidence type="ECO:0000259" key="7">
    <source>
        <dbReference type="Pfam" id="PF04545"/>
    </source>
</evidence>
<dbReference type="SUPFAM" id="SSF88659">
    <property type="entry name" value="Sigma3 and sigma4 domains of RNA polymerase sigma factors"/>
    <property type="match status" value="1"/>
</dbReference>
<dbReference type="InterPro" id="IPR013324">
    <property type="entry name" value="RNA_pol_sigma_r3/r4-like"/>
</dbReference>
<proteinExistence type="inferred from homology"/>
<dbReference type="OrthoDB" id="160825at2"/>
<feature type="domain" description="RNA polymerase sigma-70 region 2" evidence="6">
    <location>
        <begin position="28"/>
        <end position="98"/>
    </location>
</feature>
<comment type="similarity">
    <text evidence="1">Belongs to the sigma-70 factor family. ECF subfamily.</text>
</comment>